<dbReference type="Gene3D" id="3.30.420.240">
    <property type="match status" value="1"/>
</dbReference>
<dbReference type="STRING" id="1121409.SAMN02745124_00165"/>
<proteinExistence type="predicted"/>
<reference evidence="1 2" key="1">
    <citation type="submission" date="2016-11" db="EMBL/GenBank/DDBJ databases">
        <authorList>
            <person name="Jaros S."/>
            <person name="Januszkiewicz K."/>
            <person name="Wedrychowicz H."/>
        </authorList>
    </citation>
    <scope>NUCLEOTIDE SEQUENCE [LARGE SCALE GENOMIC DNA]</scope>
    <source>
        <strain evidence="1 2">DSM 9705</strain>
    </source>
</reference>
<dbReference type="EMBL" id="FQXS01000001">
    <property type="protein sequence ID" value="SHH33561.1"/>
    <property type="molecule type" value="Genomic_DNA"/>
</dbReference>
<evidence type="ECO:0000313" key="1">
    <source>
        <dbReference type="EMBL" id="SHH33561.1"/>
    </source>
</evidence>
<protein>
    <submittedName>
        <fullName evidence="1">Mu-like prophage FluMu protein gp28</fullName>
    </submittedName>
</protein>
<dbReference type="Gene3D" id="3.40.50.300">
    <property type="entry name" value="P-loop containing nucleotide triphosphate hydrolases"/>
    <property type="match status" value="1"/>
</dbReference>
<dbReference type="InterPro" id="IPR012036">
    <property type="entry name" value="Phage_Mu_Gp28"/>
</dbReference>
<keyword evidence="2" id="KW-1185">Reference proteome</keyword>
<gene>
    <name evidence="1" type="ORF">SAMN02745124_00165</name>
</gene>
<organism evidence="1 2">
    <name type="scientific">Desulfofustis glycolicus DSM 9705</name>
    <dbReference type="NCBI Taxonomy" id="1121409"/>
    <lineage>
        <taxon>Bacteria</taxon>
        <taxon>Pseudomonadati</taxon>
        <taxon>Thermodesulfobacteriota</taxon>
        <taxon>Desulfobulbia</taxon>
        <taxon>Desulfobulbales</taxon>
        <taxon>Desulfocapsaceae</taxon>
        <taxon>Desulfofustis</taxon>
    </lineage>
</organism>
<dbReference type="InterPro" id="IPR027417">
    <property type="entry name" value="P-loop_NTPase"/>
</dbReference>
<sequence length="542" mass="60517">MGALTPLKSTIRVVEWDELPPQAREIPEGFDPLAEGVLMAHQAAWLAIKAGIKVCPKGRRTGITFCQALDDTITAGSRKSAGGDNIYYIGDTKEKGLEFVGYCAKFARVIAEAQGQGVSGIEEFLFDDQDDKGYSRHINAYRIRFASGYQIVALSSRPANIRGLQGKVRIDEAAFHADVQGVLDAATALLIWGGEIVIISSHNGKGNPFNQLIKDIEAGRYGEKSDAVVFAVTFDQAVENGLYERVCLMKGWTPTPTGKEEWYKRIRAAYGPRKAAMREELDAIPRDSGGVSIPGVWIERAMKEERPVLRATLDDDFVRRPDSERRSWADDFIKRSIAPLLVALDPSLEHVAGMDFARHRHFSVITPLTIQHNLDRKAPFVVELNNVPNRQQEQIWWAVLRGLPRFAGAAMDATGPGQQMAEYTADEFAADFGRDCIHQIDLSRKWYGAWMPKMITCFEDDNYDLPRDASLEQDLRTVEEIDGIPMVARVERKDFKDPDLVRHGDFAISLALAEYAALNKMPPAYFVPLTAPRQASRMVRGF</sequence>
<evidence type="ECO:0000313" key="2">
    <source>
        <dbReference type="Proteomes" id="UP000184139"/>
    </source>
</evidence>
<dbReference type="AlphaFoldDB" id="A0A1M5S4Z5"/>
<name>A0A1M5S4Z5_9BACT</name>
<dbReference type="Proteomes" id="UP000184139">
    <property type="component" value="Unassembled WGS sequence"/>
</dbReference>
<accession>A0A1M5S4Z5</accession>
<dbReference type="RefSeq" id="WP_073372932.1">
    <property type="nucleotide sequence ID" value="NZ_FQXS01000001.1"/>
</dbReference>
<dbReference type="PIRSF" id="PIRSF007056">
    <property type="entry name" value="UCP007056"/>
    <property type="match status" value="1"/>
</dbReference>